<proteinExistence type="predicted"/>
<dbReference type="AlphaFoldDB" id="A0A9P5PEF7"/>
<evidence type="ECO:0000313" key="2">
    <source>
        <dbReference type="Proteomes" id="UP000772434"/>
    </source>
</evidence>
<dbReference type="OrthoDB" id="342281at2759"/>
<sequence length="253" mass="27552">MALAGDGFFYSILLHPVGVSSVFHLGGRPLGKATFWEPLVGFTPQLSLPSWSSSPQYTLPGISAQNIERLNVRLEVIESTSSALVLENEQKRMKTANGEQGRVELIGRMRQLEGMVKQESGRWLVSSSRARFPLPRSVSSDKEVRAKLAAFEEPLGSVDGGAKEALDVGKSALTKASESTTSNKGLTIKSSDGTDITSLITQVGVALAIPMFVEDITIDRVPREVAYGIMTVPWQMEMWRMVEGKENVAKVRG</sequence>
<dbReference type="EMBL" id="JADNRY010000190">
    <property type="protein sequence ID" value="KAF9061826.1"/>
    <property type="molecule type" value="Genomic_DNA"/>
</dbReference>
<accession>A0A9P5PEF7</accession>
<comment type="caution">
    <text evidence="1">The sequence shown here is derived from an EMBL/GenBank/DDBJ whole genome shotgun (WGS) entry which is preliminary data.</text>
</comment>
<name>A0A9P5PEF7_9AGAR</name>
<dbReference type="Proteomes" id="UP000772434">
    <property type="component" value="Unassembled WGS sequence"/>
</dbReference>
<protein>
    <submittedName>
        <fullName evidence="1">Uncharacterized protein</fullName>
    </submittedName>
</protein>
<reference evidence="1" key="1">
    <citation type="submission" date="2020-11" db="EMBL/GenBank/DDBJ databases">
        <authorList>
            <consortium name="DOE Joint Genome Institute"/>
            <person name="Ahrendt S."/>
            <person name="Riley R."/>
            <person name="Andreopoulos W."/>
            <person name="Labutti K."/>
            <person name="Pangilinan J."/>
            <person name="Ruiz-Duenas F.J."/>
            <person name="Barrasa J.M."/>
            <person name="Sanchez-Garcia M."/>
            <person name="Camarero S."/>
            <person name="Miyauchi S."/>
            <person name="Serrano A."/>
            <person name="Linde D."/>
            <person name="Babiker R."/>
            <person name="Drula E."/>
            <person name="Ayuso-Fernandez I."/>
            <person name="Pacheco R."/>
            <person name="Padilla G."/>
            <person name="Ferreira P."/>
            <person name="Barriuso J."/>
            <person name="Kellner H."/>
            <person name="Castanera R."/>
            <person name="Alfaro M."/>
            <person name="Ramirez L."/>
            <person name="Pisabarro A.G."/>
            <person name="Kuo A."/>
            <person name="Tritt A."/>
            <person name="Lipzen A."/>
            <person name="He G."/>
            <person name="Yan M."/>
            <person name="Ng V."/>
            <person name="Cullen D."/>
            <person name="Martin F."/>
            <person name="Rosso M.-N."/>
            <person name="Henrissat B."/>
            <person name="Hibbett D."/>
            <person name="Martinez A.T."/>
            <person name="Grigoriev I.V."/>
        </authorList>
    </citation>
    <scope>NUCLEOTIDE SEQUENCE</scope>
    <source>
        <strain evidence="1">AH 40177</strain>
    </source>
</reference>
<gene>
    <name evidence="1" type="ORF">BDP27DRAFT_1369367</name>
</gene>
<organism evidence="1 2">
    <name type="scientific">Rhodocollybia butyracea</name>
    <dbReference type="NCBI Taxonomy" id="206335"/>
    <lineage>
        <taxon>Eukaryota</taxon>
        <taxon>Fungi</taxon>
        <taxon>Dikarya</taxon>
        <taxon>Basidiomycota</taxon>
        <taxon>Agaricomycotina</taxon>
        <taxon>Agaricomycetes</taxon>
        <taxon>Agaricomycetidae</taxon>
        <taxon>Agaricales</taxon>
        <taxon>Marasmiineae</taxon>
        <taxon>Omphalotaceae</taxon>
        <taxon>Rhodocollybia</taxon>
    </lineage>
</organism>
<evidence type="ECO:0000313" key="1">
    <source>
        <dbReference type="EMBL" id="KAF9061826.1"/>
    </source>
</evidence>
<keyword evidence="2" id="KW-1185">Reference proteome</keyword>